<dbReference type="InterPro" id="IPR046341">
    <property type="entry name" value="SET_dom_sf"/>
</dbReference>
<dbReference type="AlphaFoldDB" id="A0AAN6Y1F2"/>
<organism evidence="2 3">
    <name type="scientific">Rhypophila decipiens</name>
    <dbReference type="NCBI Taxonomy" id="261697"/>
    <lineage>
        <taxon>Eukaryota</taxon>
        <taxon>Fungi</taxon>
        <taxon>Dikarya</taxon>
        <taxon>Ascomycota</taxon>
        <taxon>Pezizomycotina</taxon>
        <taxon>Sordariomycetes</taxon>
        <taxon>Sordariomycetidae</taxon>
        <taxon>Sordariales</taxon>
        <taxon>Naviculisporaceae</taxon>
        <taxon>Rhypophila</taxon>
    </lineage>
</organism>
<sequence>MPAEAEEGGDRHLEIPADAPFELKPAGSGKGWGVFATRPIKENELILKEAPVIRFTRPPHLITNNVLEKAVKRLPRKQRRQIYSLRLNGEANAKFQSLLECFAENEFSTSWAGGGEAWGLFLLSSRLNHYCIPNARFPTNRSKGLYNEVYAVKYIAPGDEITFCYNPNLKATLASDRWAKLEFKCDCKACQSGTHFHLMSELRRRIIRGLLFYAAPTRRHRWPQTPSRLSRTRH</sequence>
<gene>
    <name evidence="2" type="ORF">QBC37DRAFT_51182</name>
</gene>
<proteinExistence type="predicted"/>
<accession>A0AAN6Y1F2</accession>
<dbReference type="PROSITE" id="PS50280">
    <property type="entry name" value="SET"/>
    <property type="match status" value="1"/>
</dbReference>
<evidence type="ECO:0000259" key="1">
    <source>
        <dbReference type="PROSITE" id="PS50280"/>
    </source>
</evidence>
<feature type="domain" description="SET" evidence="1">
    <location>
        <begin position="19"/>
        <end position="166"/>
    </location>
</feature>
<dbReference type="PANTHER" id="PTHR47332:SF4">
    <property type="entry name" value="SET DOMAIN-CONTAINING PROTEIN 5"/>
    <property type="match status" value="1"/>
</dbReference>
<dbReference type="SUPFAM" id="SSF82199">
    <property type="entry name" value="SET domain"/>
    <property type="match status" value="1"/>
</dbReference>
<dbReference type="SMART" id="SM00317">
    <property type="entry name" value="SET"/>
    <property type="match status" value="1"/>
</dbReference>
<dbReference type="PANTHER" id="PTHR47332">
    <property type="entry name" value="SET DOMAIN-CONTAINING PROTEIN 5"/>
    <property type="match status" value="1"/>
</dbReference>
<dbReference type="Pfam" id="PF00856">
    <property type="entry name" value="SET"/>
    <property type="match status" value="1"/>
</dbReference>
<evidence type="ECO:0000313" key="3">
    <source>
        <dbReference type="Proteomes" id="UP001301769"/>
    </source>
</evidence>
<reference evidence="2" key="2">
    <citation type="submission" date="2023-05" db="EMBL/GenBank/DDBJ databases">
        <authorList>
            <consortium name="Lawrence Berkeley National Laboratory"/>
            <person name="Steindorff A."/>
            <person name="Hensen N."/>
            <person name="Bonometti L."/>
            <person name="Westerberg I."/>
            <person name="Brannstrom I.O."/>
            <person name="Guillou S."/>
            <person name="Cros-Aarteil S."/>
            <person name="Calhoun S."/>
            <person name="Haridas S."/>
            <person name="Kuo A."/>
            <person name="Mondo S."/>
            <person name="Pangilinan J."/>
            <person name="Riley R."/>
            <person name="Labutti K."/>
            <person name="Andreopoulos B."/>
            <person name="Lipzen A."/>
            <person name="Chen C."/>
            <person name="Yanf M."/>
            <person name="Daum C."/>
            <person name="Ng V."/>
            <person name="Clum A."/>
            <person name="Ohm R."/>
            <person name="Martin F."/>
            <person name="Silar P."/>
            <person name="Natvig D."/>
            <person name="Lalanne C."/>
            <person name="Gautier V."/>
            <person name="Ament-Velasquez S.L."/>
            <person name="Kruys A."/>
            <person name="Hutchinson M.I."/>
            <person name="Powell A.J."/>
            <person name="Barry K."/>
            <person name="Miller A.N."/>
            <person name="Grigoriev I.V."/>
            <person name="Debuchy R."/>
            <person name="Gladieux P."/>
            <person name="Thoren M.H."/>
            <person name="Johannesson H."/>
        </authorList>
    </citation>
    <scope>NUCLEOTIDE SEQUENCE</scope>
    <source>
        <strain evidence="2">PSN293</strain>
    </source>
</reference>
<comment type="caution">
    <text evidence="2">The sequence shown here is derived from an EMBL/GenBank/DDBJ whole genome shotgun (WGS) entry which is preliminary data.</text>
</comment>
<dbReference type="Gene3D" id="2.170.270.10">
    <property type="entry name" value="SET domain"/>
    <property type="match status" value="1"/>
</dbReference>
<evidence type="ECO:0000313" key="2">
    <source>
        <dbReference type="EMBL" id="KAK4209480.1"/>
    </source>
</evidence>
<protein>
    <recommendedName>
        <fullName evidence="1">SET domain-containing protein</fullName>
    </recommendedName>
</protein>
<dbReference type="Proteomes" id="UP001301769">
    <property type="component" value="Unassembled WGS sequence"/>
</dbReference>
<dbReference type="InterPro" id="IPR053185">
    <property type="entry name" value="SET_domain_protein"/>
</dbReference>
<name>A0AAN6Y1F2_9PEZI</name>
<reference evidence="2" key="1">
    <citation type="journal article" date="2023" name="Mol. Phylogenet. Evol.">
        <title>Genome-scale phylogeny and comparative genomics of the fungal order Sordariales.</title>
        <authorList>
            <person name="Hensen N."/>
            <person name="Bonometti L."/>
            <person name="Westerberg I."/>
            <person name="Brannstrom I.O."/>
            <person name="Guillou S."/>
            <person name="Cros-Aarteil S."/>
            <person name="Calhoun S."/>
            <person name="Haridas S."/>
            <person name="Kuo A."/>
            <person name="Mondo S."/>
            <person name="Pangilinan J."/>
            <person name="Riley R."/>
            <person name="LaButti K."/>
            <person name="Andreopoulos B."/>
            <person name="Lipzen A."/>
            <person name="Chen C."/>
            <person name="Yan M."/>
            <person name="Daum C."/>
            <person name="Ng V."/>
            <person name="Clum A."/>
            <person name="Steindorff A."/>
            <person name="Ohm R.A."/>
            <person name="Martin F."/>
            <person name="Silar P."/>
            <person name="Natvig D.O."/>
            <person name="Lalanne C."/>
            <person name="Gautier V."/>
            <person name="Ament-Velasquez S.L."/>
            <person name="Kruys A."/>
            <person name="Hutchinson M.I."/>
            <person name="Powell A.J."/>
            <person name="Barry K."/>
            <person name="Miller A.N."/>
            <person name="Grigoriev I.V."/>
            <person name="Debuchy R."/>
            <person name="Gladieux P."/>
            <person name="Hiltunen Thoren M."/>
            <person name="Johannesson H."/>
        </authorList>
    </citation>
    <scope>NUCLEOTIDE SEQUENCE</scope>
    <source>
        <strain evidence="2">PSN293</strain>
    </source>
</reference>
<dbReference type="EMBL" id="MU858203">
    <property type="protein sequence ID" value="KAK4209480.1"/>
    <property type="molecule type" value="Genomic_DNA"/>
</dbReference>
<dbReference type="InterPro" id="IPR001214">
    <property type="entry name" value="SET_dom"/>
</dbReference>
<keyword evidence="3" id="KW-1185">Reference proteome</keyword>
<dbReference type="CDD" id="cd20071">
    <property type="entry name" value="SET_SMYD"/>
    <property type="match status" value="1"/>
</dbReference>